<comment type="caution">
    <text evidence="1">The sequence shown here is derived from an EMBL/GenBank/DDBJ whole genome shotgun (WGS) entry which is preliminary data.</text>
</comment>
<organism evidence="1">
    <name type="scientific">marine sediment metagenome</name>
    <dbReference type="NCBI Taxonomy" id="412755"/>
    <lineage>
        <taxon>unclassified sequences</taxon>
        <taxon>metagenomes</taxon>
        <taxon>ecological metagenomes</taxon>
    </lineage>
</organism>
<name>X1EQF9_9ZZZZ</name>
<protein>
    <submittedName>
        <fullName evidence="1">Uncharacterized protein</fullName>
    </submittedName>
</protein>
<dbReference type="EMBL" id="BARU01007961">
    <property type="protein sequence ID" value="GAH34827.1"/>
    <property type="molecule type" value="Genomic_DNA"/>
</dbReference>
<evidence type="ECO:0000313" key="1">
    <source>
        <dbReference type="EMBL" id="GAH34827.1"/>
    </source>
</evidence>
<reference evidence="1" key="1">
    <citation type="journal article" date="2014" name="Front. Microbiol.">
        <title>High frequency of phylogenetically diverse reductive dehalogenase-homologous genes in deep subseafloor sedimentary metagenomes.</title>
        <authorList>
            <person name="Kawai M."/>
            <person name="Futagami T."/>
            <person name="Toyoda A."/>
            <person name="Takaki Y."/>
            <person name="Nishi S."/>
            <person name="Hori S."/>
            <person name="Arai W."/>
            <person name="Tsubouchi T."/>
            <person name="Morono Y."/>
            <person name="Uchiyama I."/>
            <person name="Ito T."/>
            <person name="Fujiyama A."/>
            <person name="Inagaki F."/>
            <person name="Takami H."/>
        </authorList>
    </citation>
    <scope>NUCLEOTIDE SEQUENCE</scope>
    <source>
        <strain evidence="1">Expedition CK06-06</strain>
    </source>
</reference>
<proteinExistence type="predicted"/>
<sequence>MNGTLGRNAAAYMLGGKRLDSLDMDALMRWEKYFQMRIARAARGGYSDVATFREPV</sequence>
<gene>
    <name evidence="1" type="ORF">S03H2_15639</name>
</gene>
<dbReference type="AlphaFoldDB" id="X1EQF9"/>
<accession>X1EQF9</accession>